<reference evidence="10 11" key="1">
    <citation type="submission" date="2024-04" db="EMBL/GenBank/DDBJ databases">
        <authorList>
            <person name="Rising A."/>
            <person name="Reimegard J."/>
            <person name="Sonavane S."/>
            <person name="Akerstrom W."/>
            <person name="Nylinder S."/>
            <person name="Hedman E."/>
            <person name="Kallberg Y."/>
        </authorList>
    </citation>
    <scope>NUCLEOTIDE SEQUENCE [LARGE SCALE GENOMIC DNA]</scope>
</reference>
<dbReference type="Gene3D" id="3.40.50.300">
    <property type="entry name" value="P-loop containing nucleotide triphosphate hydrolases"/>
    <property type="match status" value="1"/>
</dbReference>
<dbReference type="FunFam" id="3.40.50.300:FF:001348">
    <property type="entry name" value="Ras and EF-hand domain-containing protein"/>
    <property type="match status" value="1"/>
</dbReference>
<evidence type="ECO:0000256" key="6">
    <source>
        <dbReference type="ARBA" id="ARBA00023134"/>
    </source>
</evidence>
<keyword evidence="3" id="KW-0547">Nucleotide-binding</keyword>
<dbReference type="SMART" id="SM00176">
    <property type="entry name" value="RAN"/>
    <property type="match status" value="1"/>
</dbReference>
<dbReference type="InterPro" id="IPR027417">
    <property type="entry name" value="P-loop_NTPase"/>
</dbReference>
<evidence type="ECO:0000256" key="4">
    <source>
        <dbReference type="ARBA" id="ARBA00022837"/>
    </source>
</evidence>
<dbReference type="PROSITE" id="PS51419">
    <property type="entry name" value="RAB"/>
    <property type="match status" value="1"/>
</dbReference>
<dbReference type="SMART" id="SM00175">
    <property type="entry name" value="RAB"/>
    <property type="match status" value="1"/>
</dbReference>
<dbReference type="PROSITE" id="PS50222">
    <property type="entry name" value="EF_HAND_2"/>
    <property type="match status" value="1"/>
</dbReference>
<dbReference type="SUPFAM" id="SSF52540">
    <property type="entry name" value="P-loop containing nucleoside triphosphate hydrolases"/>
    <property type="match status" value="1"/>
</dbReference>
<dbReference type="GO" id="GO:0005509">
    <property type="term" value="F:calcium ion binding"/>
    <property type="evidence" value="ECO:0007669"/>
    <property type="project" value="InterPro"/>
</dbReference>
<evidence type="ECO:0000256" key="1">
    <source>
        <dbReference type="ARBA" id="ARBA00004496"/>
    </source>
</evidence>
<dbReference type="InterPro" id="IPR005225">
    <property type="entry name" value="Small_GTP-bd"/>
</dbReference>
<keyword evidence="4" id="KW-0106">Calcium</keyword>
<dbReference type="PROSITE" id="PS51420">
    <property type="entry name" value="RHO"/>
    <property type="match status" value="1"/>
</dbReference>
<dbReference type="GO" id="GO:0003924">
    <property type="term" value="F:GTPase activity"/>
    <property type="evidence" value="ECO:0007669"/>
    <property type="project" value="InterPro"/>
</dbReference>
<dbReference type="SMART" id="SM00174">
    <property type="entry name" value="RHO"/>
    <property type="match status" value="1"/>
</dbReference>
<dbReference type="PROSITE" id="PS51421">
    <property type="entry name" value="RAS"/>
    <property type="match status" value="1"/>
</dbReference>
<feature type="region of interest" description="Disordered" evidence="8">
    <location>
        <begin position="362"/>
        <end position="479"/>
    </location>
</feature>
<protein>
    <recommendedName>
        <fullName evidence="9">EF-hand domain-containing protein</fullName>
    </recommendedName>
</protein>
<dbReference type="InterPro" id="IPR018247">
    <property type="entry name" value="EF_Hand_1_Ca_BS"/>
</dbReference>
<feature type="domain" description="EF-hand" evidence="9">
    <location>
        <begin position="45"/>
        <end position="80"/>
    </location>
</feature>
<dbReference type="AlphaFoldDB" id="A0AAV1Z9E8"/>
<dbReference type="InterPro" id="IPR050227">
    <property type="entry name" value="Rab"/>
</dbReference>
<dbReference type="EMBL" id="CAXIEN010000032">
    <property type="protein sequence ID" value="CAL1268338.1"/>
    <property type="molecule type" value="Genomic_DNA"/>
</dbReference>
<sequence>MMRDRGDLRETLQNKARDLFALCDPEGKGYATKTDIEALRDEVPLPPNQLHQVFDALDANGDGKLTLQEFTDGFGIFLGIGALPQNNSDAQGGNETEDDDEMLEELLDHLGARNLFTDEEYVREMWSRVRKEDPVMRSNFEKFISKMAADLKESARERSKLQTTLKNRKEDHEAQVQSLYMEMEEQLHSEKEKILEQERRKEQRLRDDLEAELQLKDHQLRDLLDKHAQIESQLEELNCTDSEKKSENVKLQKDRDHLESRLAASERVLHEMKSQLSLLRKRSIDERKKRAQAAIRVSEGIALERENLVMELHHLKEVNKQLQDEKDELTLETVQNMEMRVNSFKENSRIQRRDDDNITEIKLPTKLNNSEVEDQPNDSETAGRVSRTTSLERTLTENHPLSEQERYRNLHMNRSPEDAVLRTSSGGSDMEDVDLDIQNNLNSPYREKSGRKYDPASTSSDRYKSRANSTTSVTSRKSLQQKIAKRKAGLEDAAPTRVFKVVFVGDSGTGKTSILQRFCTDSFKATFSATIGVDFQVKTIEVDGERIALQLWDTAGQERFRSMTHQYFRKADGIIIVYDVTSETTFRNVRNWMHNIQEGAQDSVMILLIGNKVDLCESEMDRVVRTKDGVRLADEYGTLFFETSAKNGDSVCEAIEALASVLKTKEDEAMEHVLKLQEEEIEKRKRKCC</sequence>
<dbReference type="CDD" id="cd00154">
    <property type="entry name" value="Rab"/>
    <property type="match status" value="1"/>
</dbReference>
<feature type="coiled-coil region" evidence="7">
    <location>
        <begin position="151"/>
        <end position="335"/>
    </location>
</feature>
<organism evidence="10 11">
    <name type="scientific">Larinioides sclopetarius</name>
    <dbReference type="NCBI Taxonomy" id="280406"/>
    <lineage>
        <taxon>Eukaryota</taxon>
        <taxon>Metazoa</taxon>
        <taxon>Ecdysozoa</taxon>
        <taxon>Arthropoda</taxon>
        <taxon>Chelicerata</taxon>
        <taxon>Arachnida</taxon>
        <taxon>Araneae</taxon>
        <taxon>Araneomorphae</taxon>
        <taxon>Entelegynae</taxon>
        <taxon>Araneoidea</taxon>
        <taxon>Araneidae</taxon>
        <taxon>Larinioides</taxon>
    </lineage>
</organism>
<evidence type="ECO:0000313" key="10">
    <source>
        <dbReference type="EMBL" id="CAL1268338.1"/>
    </source>
</evidence>
<dbReference type="InterPro" id="IPR011992">
    <property type="entry name" value="EF-hand-dom_pair"/>
</dbReference>
<accession>A0AAV1Z9E8</accession>
<comment type="subcellular location">
    <subcellularLocation>
        <location evidence="1">Cytoplasm</location>
    </subcellularLocation>
</comment>
<dbReference type="InterPro" id="IPR001806">
    <property type="entry name" value="Small_GTPase"/>
</dbReference>
<dbReference type="Proteomes" id="UP001497382">
    <property type="component" value="Unassembled WGS sequence"/>
</dbReference>
<dbReference type="PROSITE" id="PS51417">
    <property type="entry name" value="ARF"/>
    <property type="match status" value="1"/>
</dbReference>
<evidence type="ECO:0000259" key="9">
    <source>
        <dbReference type="PROSITE" id="PS50222"/>
    </source>
</evidence>
<keyword evidence="11" id="KW-1185">Reference proteome</keyword>
<dbReference type="PRINTS" id="PR00449">
    <property type="entry name" value="RASTRNSFRMNG"/>
</dbReference>
<keyword evidence="6" id="KW-0342">GTP-binding</keyword>
<feature type="compositionally biased region" description="Basic and acidic residues" evidence="8">
    <location>
        <begin position="445"/>
        <end position="454"/>
    </location>
</feature>
<dbReference type="InterPro" id="IPR002048">
    <property type="entry name" value="EF_hand_dom"/>
</dbReference>
<dbReference type="SUPFAM" id="SSF47473">
    <property type="entry name" value="EF-hand"/>
    <property type="match status" value="1"/>
</dbReference>
<dbReference type="Pfam" id="PF13499">
    <property type="entry name" value="EF-hand_7"/>
    <property type="match status" value="1"/>
</dbReference>
<proteinExistence type="predicted"/>
<evidence type="ECO:0000256" key="5">
    <source>
        <dbReference type="ARBA" id="ARBA00023054"/>
    </source>
</evidence>
<comment type="caution">
    <text evidence="10">The sequence shown here is derived from an EMBL/GenBank/DDBJ whole genome shotgun (WGS) entry which is preliminary data.</text>
</comment>
<name>A0AAV1Z9E8_9ARAC</name>
<gene>
    <name evidence="10" type="ORF">LARSCL_LOCUS4112</name>
</gene>
<dbReference type="PANTHER" id="PTHR47977">
    <property type="entry name" value="RAS-RELATED PROTEIN RAB"/>
    <property type="match status" value="1"/>
</dbReference>
<keyword evidence="2" id="KW-0963">Cytoplasm</keyword>
<dbReference type="GO" id="GO:0005525">
    <property type="term" value="F:GTP binding"/>
    <property type="evidence" value="ECO:0007669"/>
    <property type="project" value="UniProtKB-KW"/>
</dbReference>
<evidence type="ECO:0000256" key="3">
    <source>
        <dbReference type="ARBA" id="ARBA00022741"/>
    </source>
</evidence>
<dbReference type="PROSITE" id="PS00018">
    <property type="entry name" value="EF_HAND_1"/>
    <property type="match status" value="1"/>
</dbReference>
<evidence type="ECO:0000256" key="2">
    <source>
        <dbReference type="ARBA" id="ARBA00022490"/>
    </source>
</evidence>
<dbReference type="Pfam" id="PF00071">
    <property type="entry name" value="Ras"/>
    <property type="match status" value="1"/>
</dbReference>
<dbReference type="SMART" id="SM00173">
    <property type="entry name" value="RAS"/>
    <property type="match status" value="1"/>
</dbReference>
<feature type="compositionally biased region" description="Basic and acidic residues" evidence="8">
    <location>
        <begin position="394"/>
        <end position="420"/>
    </location>
</feature>
<evidence type="ECO:0000256" key="7">
    <source>
        <dbReference type="SAM" id="Coils"/>
    </source>
</evidence>
<feature type="compositionally biased region" description="Polar residues" evidence="8">
    <location>
        <begin position="456"/>
        <end position="479"/>
    </location>
</feature>
<dbReference type="SMART" id="SM00177">
    <property type="entry name" value="ARF"/>
    <property type="match status" value="1"/>
</dbReference>
<dbReference type="NCBIfam" id="TIGR00231">
    <property type="entry name" value="small_GTP"/>
    <property type="match status" value="1"/>
</dbReference>
<evidence type="ECO:0000313" key="11">
    <source>
        <dbReference type="Proteomes" id="UP001497382"/>
    </source>
</evidence>
<evidence type="ECO:0000256" key="8">
    <source>
        <dbReference type="SAM" id="MobiDB-lite"/>
    </source>
</evidence>
<dbReference type="GO" id="GO:0005737">
    <property type="term" value="C:cytoplasm"/>
    <property type="evidence" value="ECO:0007669"/>
    <property type="project" value="UniProtKB-SubCell"/>
</dbReference>
<dbReference type="Gene3D" id="1.10.238.10">
    <property type="entry name" value="EF-hand"/>
    <property type="match status" value="1"/>
</dbReference>
<keyword evidence="5 7" id="KW-0175">Coiled coil</keyword>